<protein>
    <recommendedName>
        <fullName evidence="4">Protein LIAT1</fullName>
    </recommendedName>
</protein>
<feature type="region of interest" description="Disordered" evidence="1">
    <location>
        <begin position="56"/>
        <end position="167"/>
    </location>
</feature>
<gene>
    <name evidence="2" type="ORF">EI555_018938</name>
</gene>
<reference evidence="3" key="1">
    <citation type="journal article" date="2019" name="IScience">
        <title>Narwhal Genome Reveals Long-Term Low Genetic Diversity despite Current Large Abundance Size.</title>
        <authorList>
            <person name="Westbury M.V."/>
            <person name="Petersen B."/>
            <person name="Garde E."/>
            <person name="Heide-Jorgensen M.P."/>
            <person name="Lorenzen E.D."/>
        </authorList>
    </citation>
    <scope>NUCLEOTIDE SEQUENCE [LARGE SCALE GENOMIC DNA]</scope>
</reference>
<feature type="compositionally biased region" description="Basic residues" evidence="1">
    <location>
        <begin position="105"/>
        <end position="120"/>
    </location>
</feature>
<feature type="region of interest" description="Disordered" evidence="1">
    <location>
        <begin position="227"/>
        <end position="257"/>
    </location>
</feature>
<dbReference type="PANTHER" id="PTHR36474">
    <property type="entry name" value="PROTEIN LIAT1"/>
    <property type="match status" value="1"/>
</dbReference>
<dbReference type="EMBL" id="RWIC01000207">
    <property type="protein sequence ID" value="TKC47485.1"/>
    <property type="molecule type" value="Genomic_DNA"/>
</dbReference>
<evidence type="ECO:0000256" key="1">
    <source>
        <dbReference type="SAM" id="MobiDB-lite"/>
    </source>
</evidence>
<proteinExistence type="predicted"/>
<dbReference type="Proteomes" id="UP000308365">
    <property type="component" value="Unassembled WGS sequence"/>
</dbReference>
<comment type="caution">
    <text evidence="2">The sequence shown here is derived from an EMBL/GenBank/DDBJ whole genome shotgun (WGS) entry which is preliminary data.</text>
</comment>
<evidence type="ECO:0008006" key="4">
    <source>
        <dbReference type="Google" id="ProtNLM"/>
    </source>
</evidence>
<name>A0A4U1FCV9_MONMO</name>
<accession>A0A4U1FCV9</accession>
<evidence type="ECO:0000313" key="2">
    <source>
        <dbReference type="EMBL" id="TKC47485.1"/>
    </source>
</evidence>
<feature type="compositionally biased region" description="Gly residues" evidence="1">
    <location>
        <begin position="64"/>
        <end position="73"/>
    </location>
</feature>
<feature type="compositionally biased region" description="Basic and acidic residues" evidence="1">
    <location>
        <begin position="147"/>
        <end position="164"/>
    </location>
</feature>
<dbReference type="InterPro" id="IPR038794">
    <property type="entry name" value="LIAT1"/>
</dbReference>
<dbReference type="PANTHER" id="PTHR36474:SF1">
    <property type="entry name" value="PROTEIN LIAT1"/>
    <property type="match status" value="1"/>
</dbReference>
<evidence type="ECO:0000313" key="3">
    <source>
        <dbReference type="Proteomes" id="UP000308365"/>
    </source>
</evidence>
<organism evidence="2 3">
    <name type="scientific">Monodon monoceros</name>
    <name type="common">Narwhal</name>
    <name type="synonym">Ceratodon monodon</name>
    <dbReference type="NCBI Taxonomy" id="40151"/>
    <lineage>
        <taxon>Eukaryota</taxon>
        <taxon>Metazoa</taxon>
        <taxon>Chordata</taxon>
        <taxon>Craniata</taxon>
        <taxon>Vertebrata</taxon>
        <taxon>Euteleostomi</taxon>
        <taxon>Mammalia</taxon>
        <taxon>Eutheria</taxon>
        <taxon>Laurasiatheria</taxon>
        <taxon>Artiodactyla</taxon>
        <taxon>Whippomorpha</taxon>
        <taxon>Cetacea</taxon>
        <taxon>Odontoceti</taxon>
        <taxon>Monodontidae</taxon>
        <taxon>Monodon</taxon>
    </lineage>
</organism>
<sequence>MRMRTSPPPAAPGQQPADCARARCAAVAVETRGPSLALAAGASGSVAAGLCCPRRGGRPRGWMDCGGGDGVSGDGEEEEREGCMAASQGSRLPPISGCASELTKRKVKKKKKKRKTKGSGKGHDKHQSRGLKTQRLSPSFRDILSPSKDHGPGPEHRQDRDESKLTPSYSSAICLPCFAEIEETLSNQINESLRWDGVLADPEAEKERIRIYKQNRRKRYRVWTLRGFHSGPGDKEAPENPAYLSDQTAAAAASSPR</sequence>
<dbReference type="AlphaFoldDB" id="A0A4U1FCV9"/>